<organism evidence="1 2">
    <name type="scientific">Halomicronema hongdechloris C2206</name>
    <dbReference type="NCBI Taxonomy" id="1641165"/>
    <lineage>
        <taxon>Bacteria</taxon>
        <taxon>Bacillati</taxon>
        <taxon>Cyanobacteriota</taxon>
        <taxon>Cyanophyceae</taxon>
        <taxon>Nodosilineales</taxon>
        <taxon>Nodosilineaceae</taxon>
        <taxon>Halomicronema</taxon>
    </lineage>
</organism>
<name>A0A1Z3HSB4_9CYAN</name>
<gene>
    <name evidence="1" type="ORF">XM38_039790</name>
</gene>
<dbReference type="AlphaFoldDB" id="A0A1Z3HSB4"/>
<evidence type="ECO:0000313" key="2">
    <source>
        <dbReference type="Proteomes" id="UP000191901"/>
    </source>
</evidence>
<dbReference type="KEGG" id="hhg:XM38_039790"/>
<evidence type="ECO:0000313" key="1">
    <source>
        <dbReference type="EMBL" id="ASC73017.1"/>
    </source>
</evidence>
<reference evidence="1 2" key="1">
    <citation type="journal article" date="2016" name="Biochim. Biophys. Acta">
        <title>Characterization of red-shifted phycobilisomes isolated from the chlorophyll f-containing cyanobacterium Halomicronema hongdechloris.</title>
        <authorList>
            <person name="Li Y."/>
            <person name="Lin Y."/>
            <person name="Garvey C.J."/>
            <person name="Birch D."/>
            <person name="Corkery R.W."/>
            <person name="Loughlin P.C."/>
            <person name="Scheer H."/>
            <person name="Willows R.D."/>
            <person name="Chen M."/>
        </authorList>
    </citation>
    <scope>NUCLEOTIDE SEQUENCE [LARGE SCALE GENOMIC DNA]</scope>
    <source>
        <strain evidence="1 2">C2206</strain>
    </source>
</reference>
<keyword evidence="2" id="KW-1185">Reference proteome</keyword>
<dbReference type="Proteomes" id="UP000191901">
    <property type="component" value="Chromosome"/>
</dbReference>
<dbReference type="EMBL" id="CP021983">
    <property type="protein sequence ID" value="ASC73017.1"/>
    <property type="molecule type" value="Genomic_DNA"/>
</dbReference>
<proteinExistence type="predicted"/>
<accession>A0A1Z3HSB4</accession>
<protein>
    <submittedName>
        <fullName evidence="1">Uncharacterized protein</fullName>
    </submittedName>
</protein>
<sequence>MLRDLSPPRVTPINPDVPTAVIPTVTLRGQNLALTDLSVRLGAARVGHGGPVSWRNSGCR</sequence>
<dbReference type="RefSeq" id="WP_088430700.1">
    <property type="nucleotide sequence ID" value="NZ_CP021983.2"/>
</dbReference>